<evidence type="ECO:0000256" key="2">
    <source>
        <dbReference type="ARBA" id="ARBA00010833"/>
    </source>
</evidence>
<keyword evidence="9 13" id="KW-0325">Glycoprotein</keyword>
<dbReference type="InterPro" id="IPR008928">
    <property type="entry name" value="6-hairpin_glycosidase_sf"/>
</dbReference>
<dbReference type="InterPro" id="IPR012341">
    <property type="entry name" value="6hp_glycosidase-like_sf"/>
</dbReference>
<evidence type="ECO:0000256" key="6">
    <source>
        <dbReference type="ARBA" id="ARBA00022968"/>
    </source>
</evidence>
<keyword evidence="8 12" id="KW-0472">Membrane</keyword>
<feature type="signal peptide" evidence="14">
    <location>
        <begin position="1"/>
        <end position="15"/>
    </location>
</feature>
<evidence type="ECO:0000256" key="3">
    <source>
        <dbReference type="ARBA" id="ARBA00022692"/>
    </source>
</evidence>
<evidence type="ECO:0000256" key="10">
    <source>
        <dbReference type="ARBA" id="ARBA00023295"/>
    </source>
</evidence>
<name>A0ABR3ZZI2_9LECA</name>
<evidence type="ECO:0000256" key="7">
    <source>
        <dbReference type="ARBA" id="ARBA00022989"/>
    </source>
</evidence>
<evidence type="ECO:0000256" key="8">
    <source>
        <dbReference type="ARBA" id="ARBA00023136"/>
    </source>
</evidence>
<dbReference type="Gene3D" id="2.70.98.110">
    <property type="entry name" value="Glycosyl hydrolase family 63, N-terminal domain"/>
    <property type="match status" value="1"/>
</dbReference>
<dbReference type="PANTHER" id="PTHR10412:SF11">
    <property type="entry name" value="MANNOSYL-OLIGOSACCHARIDE GLUCOSIDASE"/>
    <property type="match status" value="1"/>
</dbReference>
<feature type="chain" id="PRO_5046580172" description="Mannosyl-oligosaccharide glucosidase" evidence="14">
    <location>
        <begin position="16"/>
        <end position="810"/>
    </location>
</feature>
<keyword evidence="18" id="KW-1185">Reference proteome</keyword>
<comment type="catalytic activity">
    <reaction evidence="12">
        <text>N(4)-(alpha-D-Glc-(1-&gt;2)-alpha-D-Glc-(1-&gt;3)-alpha-D-Glc-(1-&gt;3)-alpha-D-Man-(1-&gt;2)-alpha-D-Man-(1-&gt;2)-alpha-D-Man-(1-&gt;3)-[alpha-D-Man-(1-&gt;2)-alpha-D-Man-(1-&gt;3)-[alpha-D-Man-(1-&gt;2)-alpha-D-Man-(1-&gt;6)]-alpha-D-Man-(1-&gt;6)]-beta-D-Man-(1-&gt;4)-beta-D-GlcNAc-(1-&gt;4)-beta-D-GlcNAc)-L-asparaginyl-[protein] + H2O = N(4)-(alpha-D-Glc-(1-&gt;3)-alpha-D-Glc-(1-&gt;3)-alpha-D-Man-(1-&gt;2)-alpha-D-Man-(1-&gt;2)-alpha-D-Man-(1-&gt;3)-[alpha-D-Man-(1-&gt;2)-alpha-D-Man-(1-&gt;3)-[alpha-D-Man-(1-&gt;2)-alpha-D-Man-(1-&gt;6)]-alpha-D-Man-(1-&gt;6)]-beta-D-Man-(1-&gt;4)-beta-D-GlcNAc-(1-&gt;4)-beta-D-GlcNAc)-L-asparaginyl-[protein] + beta-D-glucose</text>
        <dbReference type="Rhea" id="RHEA:55988"/>
        <dbReference type="Rhea" id="RHEA-COMP:12806"/>
        <dbReference type="Rhea" id="RHEA-COMP:14355"/>
        <dbReference type="ChEBI" id="CHEBI:15377"/>
        <dbReference type="ChEBI" id="CHEBI:15903"/>
        <dbReference type="ChEBI" id="CHEBI:59082"/>
        <dbReference type="ChEBI" id="CHEBI:132537"/>
        <dbReference type="EC" id="3.2.1.106"/>
    </reaction>
</comment>
<evidence type="ECO:0000259" key="15">
    <source>
        <dbReference type="Pfam" id="PF03200"/>
    </source>
</evidence>
<dbReference type="InterPro" id="IPR004888">
    <property type="entry name" value="Glycoside_hydrolase_63"/>
</dbReference>
<dbReference type="Proteomes" id="UP001590950">
    <property type="component" value="Unassembled WGS sequence"/>
</dbReference>
<dbReference type="PANTHER" id="PTHR10412">
    <property type="entry name" value="MANNOSYL-OLIGOSACCHARIDE GLUCOSIDASE"/>
    <property type="match status" value="1"/>
</dbReference>
<feature type="transmembrane region" description="Helical" evidence="12">
    <location>
        <begin position="775"/>
        <end position="796"/>
    </location>
</feature>
<evidence type="ECO:0000256" key="11">
    <source>
        <dbReference type="ARBA" id="ARBA00038888"/>
    </source>
</evidence>
<dbReference type="Pfam" id="PF16923">
    <property type="entry name" value="Glyco_hydro_63N"/>
    <property type="match status" value="1"/>
</dbReference>
<dbReference type="EMBL" id="JBEFKJ010000034">
    <property type="protein sequence ID" value="KAL2038106.1"/>
    <property type="molecule type" value="Genomic_DNA"/>
</dbReference>
<dbReference type="InterPro" id="IPR031631">
    <property type="entry name" value="Glyco_hydro_63N"/>
</dbReference>
<organism evidence="17 18">
    <name type="scientific">Stereocaulon virgatum</name>
    <dbReference type="NCBI Taxonomy" id="373712"/>
    <lineage>
        <taxon>Eukaryota</taxon>
        <taxon>Fungi</taxon>
        <taxon>Dikarya</taxon>
        <taxon>Ascomycota</taxon>
        <taxon>Pezizomycotina</taxon>
        <taxon>Lecanoromycetes</taxon>
        <taxon>OSLEUM clade</taxon>
        <taxon>Lecanoromycetidae</taxon>
        <taxon>Lecanorales</taxon>
        <taxon>Lecanorineae</taxon>
        <taxon>Stereocaulaceae</taxon>
        <taxon>Stereocaulon</taxon>
    </lineage>
</organism>
<keyword evidence="10 12" id="KW-0326">Glycosidase</keyword>
<sequence>MLPFILLISYALIEAFTTTSQALSISDNASLLWGPYRPNLYIGMRPRIPNSLLMGLMWSNADNPSEIARSLRHTCEQDEGMAGYGWTAYDIRKGGMQIINDTGNQMDLITMFAKVSGDDLSGSWGLRVKGFPRPDAPNHQKTTIIFYIGIEDSTSKIECMVRHPSNSGRVCNGTVTSLGNFEVQIPNDGAARDSQQEISVKSLTVPADSIWQAKLKFIDQLKGSDSHEGRIPDEPGEGNLHFVQKTFNGGFVFDILFSSGSASEAMTSDSLTEGLRDALSTFSHRFKSAYIPQAPFQEEQYLKLSQSLLSNLMGGIGYFYGKSCVDISSVPEYAETDQDFWEKAALPRSRAVVEEQGPFQLFSAVPSWPFFPRGFLWDEGFHLQVIMDWDMDLALEIVLSWFDLMDDNGWIAREQILGLEARSKVPSEFQTQYPHYANPPTLFLVVQAFVKRFTGMTSYSGTPSHYLSDPAAGKAFLKAIYPKLKKHYAWFCRTQAGNLTRYQLADTKFYQGYRWRGRTPQHILTSGLDDYPRAQPPHPEELHVDALCWVGSMSVALKEISAFLGEEEDQKLFSKHRTDIVGSIDGIHWSEPNQAYCDTTVVDDNQVEQVCHKGYISLFPFLVGLIGLEHLHLGAVLDLIRNPEELWSPHGLRSLSLKDKYYGTDENYWRGPVWVPINYMALQRLLELAQQPGRYQRKAHKLYTELRINLVNTVFDSWKETGFAWEQYNPDTGKGQRTQHFTGWTSLIVRVMAMPDLQSRSQPHMPGFINQPADLGGWSTKPTLTLMAVFLIIFVFRKRLMRIWRGLMGS</sequence>
<evidence type="ECO:0000256" key="4">
    <source>
        <dbReference type="ARBA" id="ARBA00022801"/>
    </source>
</evidence>
<evidence type="ECO:0000256" key="13">
    <source>
        <dbReference type="RuleBase" id="RU369107"/>
    </source>
</evidence>
<keyword evidence="6" id="KW-0735">Signal-anchor</keyword>
<keyword evidence="4 12" id="KW-0378">Hydrolase</keyword>
<reference evidence="17 18" key="1">
    <citation type="submission" date="2024-09" db="EMBL/GenBank/DDBJ databases">
        <title>Rethinking Asexuality: The Enigmatic Case of Functional Sexual Genes in Lepraria (Stereocaulaceae).</title>
        <authorList>
            <person name="Doellman M."/>
            <person name="Sun Y."/>
            <person name="Barcenas-Pena A."/>
            <person name="Lumbsch H.T."/>
            <person name="Grewe F."/>
        </authorList>
    </citation>
    <scope>NUCLEOTIDE SEQUENCE [LARGE SCALE GENOMIC DNA]</scope>
    <source>
        <strain evidence="17 18">Mercado 3170</strain>
    </source>
</reference>
<keyword evidence="14" id="KW-0732">Signal</keyword>
<dbReference type="Pfam" id="PF03200">
    <property type="entry name" value="Glyco_hydro_63"/>
    <property type="match status" value="1"/>
</dbReference>
<feature type="domain" description="Glycosyl hydrolase family 63 N-terminal" evidence="16">
    <location>
        <begin position="30"/>
        <end position="223"/>
    </location>
</feature>
<dbReference type="InterPro" id="IPR031335">
    <property type="entry name" value="Glyco_hydro_63_C"/>
</dbReference>
<comment type="similarity">
    <text evidence="2 12">Belongs to the glycosyl hydrolase 63 family.</text>
</comment>
<evidence type="ECO:0000256" key="14">
    <source>
        <dbReference type="SAM" id="SignalP"/>
    </source>
</evidence>
<comment type="caution">
    <text evidence="17">The sequence shown here is derived from an EMBL/GenBank/DDBJ whole genome shotgun (WGS) entry which is preliminary data.</text>
</comment>
<protein>
    <recommendedName>
        <fullName evidence="11 12">Mannosyl-oligosaccharide glucosidase</fullName>
        <ecNumber evidence="11 12">3.2.1.106</ecNumber>
    </recommendedName>
    <alternativeName>
        <fullName evidence="13">Glucosidase I</fullName>
    </alternativeName>
</protein>
<evidence type="ECO:0000313" key="17">
    <source>
        <dbReference type="EMBL" id="KAL2038106.1"/>
    </source>
</evidence>
<gene>
    <name evidence="17" type="ORF">N7G274_009053</name>
</gene>
<evidence type="ECO:0000313" key="18">
    <source>
        <dbReference type="Proteomes" id="UP001590950"/>
    </source>
</evidence>
<proteinExistence type="inferred from homology"/>
<accession>A0ABR3ZZI2</accession>
<keyword evidence="7 12" id="KW-1133">Transmembrane helix</keyword>
<evidence type="ECO:0000256" key="12">
    <source>
        <dbReference type="RuleBase" id="RU368089"/>
    </source>
</evidence>
<comment type="function">
    <text evidence="12">Cleaves the distal alpha 1,2-linked glucose residue from the Glc(3)Man(9)GlcNAc(2) oligosaccharide precursor.</text>
</comment>
<comment type="subcellular location">
    <subcellularLocation>
        <location evidence="1 12">Endoplasmic reticulum membrane</location>
        <topology evidence="1 12">Single-pass type II membrane protein</topology>
    </subcellularLocation>
</comment>
<evidence type="ECO:0000259" key="16">
    <source>
        <dbReference type="Pfam" id="PF16923"/>
    </source>
</evidence>
<dbReference type="Gene3D" id="1.50.10.10">
    <property type="match status" value="1"/>
</dbReference>
<feature type="domain" description="Glycosyl hydrolase family 63 C-terminal" evidence="15">
    <location>
        <begin position="267"/>
        <end position="754"/>
    </location>
</feature>
<comment type="pathway">
    <text evidence="13">Glycan metabolism; N-glycan degradation.</text>
</comment>
<evidence type="ECO:0000256" key="1">
    <source>
        <dbReference type="ARBA" id="ARBA00004648"/>
    </source>
</evidence>
<evidence type="ECO:0000256" key="9">
    <source>
        <dbReference type="ARBA" id="ARBA00023180"/>
    </source>
</evidence>
<evidence type="ECO:0000256" key="5">
    <source>
        <dbReference type="ARBA" id="ARBA00022824"/>
    </source>
</evidence>
<keyword evidence="5 12" id="KW-0256">Endoplasmic reticulum</keyword>
<keyword evidence="3 12" id="KW-0812">Transmembrane</keyword>
<dbReference type="SUPFAM" id="SSF48208">
    <property type="entry name" value="Six-hairpin glycosidases"/>
    <property type="match status" value="1"/>
</dbReference>
<dbReference type="InterPro" id="IPR038518">
    <property type="entry name" value="Glyco_hydro_63N_sf"/>
</dbReference>
<dbReference type="EC" id="3.2.1.106" evidence="11 12"/>